<evidence type="ECO:0000313" key="3">
    <source>
        <dbReference type="Proteomes" id="UP000215483"/>
    </source>
</evidence>
<evidence type="ECO:0000313" key="2">
    <source>
        <dbReference type="EMBL" id="OXY91904.1"/>
    </source>
</evidence>
<dbReference type="InterPro" id="IPR053141">
    <property type="entry name" value="Mycobact_SerProt_Inhib_Rv3364c"/>
</dbReference>
<sequence>MTTQVNKLGWMLGDLSSMPEVRYAVLLASDGLALGYSESVDRDTADKIAASTSGFHSIGVALAPYTGGAKNGLRQVVGEFDEGLLFVKTVGNNALLAVSTTETVDAEVLTYRMNGLTERLGAELATPARHQGGEGGTRP</sequence>
<dbReference type="OrthoDB" id="4568655at2"/>
<proteinExistence type="predicted"/>
<comment type="caution">
    <text evidence="2">The sequence shown here is derived from an EMBL/GenBank/DDBJ whole genome shotgun (WGS) entry which is preliminary data.</text>
</comment>
<dbReference type="SMART" id="SM00960">
    <property type="entry name" value="Robl_LC7"/>
    <property type="match status" value="1"/>
</dbReference>
<evidence type="ECO:0000259" key="1">
    <source>
        <dbReference type="SMART" id="SM00960"/>
    </source>
</evidence>
<dbReference type="Pfam" id="PF03259">
    <property type="entry name" value="Robl_LC7"/>
    <property type="match status" value="1"/>
</dbReference>
<feature type="domain" description="Roadblock/LAMTOR2" evidence="1">
    <location>
        <begin position="9"/>
        <end position="100"/>
    </location>
</feature>
<name>A0A233S8J0_STRDA</name>
<gene>
    <name evidence="2" type="ORF">BEK98_27815</name>
</gene>
<protein>
    <recommendedName>
        <fullName evidence="1">Roadblock/LAMTOR2 domain-containing protein</fullName>
    </recommendedName>
</protein>
<dbReference type="PANTHER" id="PTHR36222:SF1">
    <property type="entry name" value="SERINE PROTEASE INHIBITOR RV3364C"/>
    <property type="match status" value="1"/>
</dbReference>
<accession>A0A233S8J0</accession>
<dbReference type="InterPro" id="IPR004942">
    <property type="entry name" value="Roadblock/LAMTOR2_dom"/>
</dbReference>
<dbReference type="Gene3D" id="3.30.450.30">
    <property type="entry name" value="Dynein light chain 2a, cytoplasmic"/>
    <property type="match status" value="1"/>
</dbReference>
<dbReference type="Proteomes" id="UP000215483">
    <property type="component" value="Unassembled WGS sequence"/>
</dbReference>
<organism evidence="2 3">
    <name type="scientific">Streptomyces diastatochromogenes</name>
    <dbReference type="NCBI Taxonomy" id="42236"/>
    <lineage>
        <taxon>Bacteria</taxon>
        <taxon>Bacillati</taxon>
        <taxon>Actinomycetota</taxon>
        <taxon>Actinomycetes</taxon>
        <taxon>Kitasatosporales</taxon>
        <taxon>Streptomycetaceae</taxon>
        <taxon>Streptomyces</taxon>
    </lineage>
</organism>
<dbReference type="PANTHER" id="PTHR36222">
    <property type="entry name" value="SERINE PROTEASE INHIBITOR RV3364C"/>
    <property type="match status" value="1"/>
</dbReference>
<reference evidence="2 3" key="1">
    <citation type="submission" date="2016-07" db="EMBL/GenBank/DDBJ databases">
        <title>Draft genome of Streptomyces diastatochromogenes.</title>
        <authorList>
            <person name="Podduturi R."/>
            <person name="Lukassen M.B."/>
            <person name="Clausen N."/>
            <person name="Nielsen J.L."/>
            <person name="Jorgensen N.O."/>
        </authorList>
    </citation>
    <scope>NUCLEOTIDE SEQUENCE [LARGE SCALE GENOMIC DNA]</scope>
    <source>
        <strain evidence="2 3">DSM 40608</strain>
    </source>
</reference>
<dbReference type="SUPFAM" id="SSF103196">
    <property type="entry name" value="Roadblock/LC7 domain"/>
    <property type="match status" value="1"/>
</dbReference>
<dbReference type="RefSeq" id="WP_094219540.1">
    <property type="nucleotide sequence ID" value="NZ_MCGQ01000026.1"/>
</dbReference>
<dbReference type="AlphaFoldDB" id="A0A233S8J0"/>
<dbReference type="EMBL" id="MCGQ01000026">
    <property type="protein sequence ID" value="OXY91904.1"/>
    <property type="molecule type" value="Genomic_DNA"/>
</dbReference>
<keyword evidence="3" id="KW-1185">Reference proteome</keyword>